<feature type="domain" description="Prokaryotic-type class I peptide chain release factors" evidence="3">
    <location>
        <begin position="10"/>
        <end position="136"/>
    </location>
</feature>
<dbReference type="Pfam" id="PF00472">
    <property type="entry name" value="RF-1"/>
    <property type="match status" value="1"/>
</dbReference>
<reference evidence="4 5" key="1">
    <citation type="submission" date="2019-02" db="EMBL/GenBank/DDBJ databases">
        <title>Genomic Encyclopedia of Type Strains, Phase IV (KMG-IV): sequencing the most valuable type-strain genomes for metagenomic binning, comparative biology and taxonomic classification.</title>
        <authorList>
            <person name="Goeker M."/>
        </authorList>
    </citation>
    <scope>NUCLEOTIDE SEQUENCE [LARGE SCALE GENOMIC DNA]</scope>
    <source>
        <strain evidence="4 5">DSM 45622</strain>
    </source>
</reference>
<sequence>MDGPLCVTSRVEIPPAELTWRFSRSSGPGGQSVNTTDSRVELSFDVERSESLPEQLRRRALGRLDGRLVDGVLTVSAQEERSQLRNRAVAREKLAQTLREALAPPPPVRRPTKPSRASQQRRIDEKKRRGSIKRLRGDRGD</sequence>
<evidence type="ECO:0000313" key="5">
    <source>
        <dbReference type="Proteomes" id="UP000293638"/>
    </source>
</evidence>
<dbReference type="AlphaFoldDB" id="A0A4V2F2E7"/>
<dbReference type="OrthoDB" id="9815709at2"/>
<comment type="caution">
    <text evidence="4">The sequence shown here is derived from an EMBL/GenBank/DDBJ whole genome shotgun (WGS) entry which is preliminary data.</text>
</comment>
<dbReference type="GO" id="GO:0043022">
    <property type="term" value="F:ribosome binding"/>
    <property type="evidence" value="ECO:0007669"/>
    <property type="project" value="TreeGrafter"/>
</dbReference>
<evidence type="ECO:0000256" key="1">
    <source>
        <dbReference type="ARBA" id="ARBA00010835"/>
    </source>
</evidence>
<dbReference type="InterPro" id="IPR045853">
    <property type="entry name" value="Pep_chain_release_fac_I_sf"/>
</dbReference>
<dbReference type="PANTHER" id="PTHR47814">
    <property type="entry name" value="PEPTIDYL-TRNA HYDROLASE ARFB"/>
    <property type="match status" value="1"/>
</dbReference>
<dbReference type="Gene3D" id="3.30.160.20">
    <property type="match status" value="1"/>
</dbReference>
<dbReference type="GO" id="GO:0004045">
    <property type="term" value="F:peptidyl-tRNA hydrolase activity"/>
    <property type="evidence" value="ECO:0007669"/>
    <property type="project" value="TreeGrafter"/>
</dbReference>
<feature type="region of interest" description="Disordered" evidence="2">
    <location>
        <begin position="98"/>
        <end position="141"/>
    </location>
</feature>
<name>A0A4V2F2E7_9ACTN</name>
<accession>A0A4V2F2E7</accession>
<dbReference type="RefSeq" id="WP_130494719.1">
    <property type="nucleotide sequence ID" value="NZ_SGXD01000009.1"/>
</dbReference>
<dbReference type="GO" id="GO:0003747">
    <property type="term" value="F:translation release factor activity"/>
    <property type="evidence" value="ECO:0007669"/>
    <property type="project" value="InterPro"/>
</dbReference>
<gene>
    <name evidence="4" type="ORF">EV189_4001</name>
</gene>
<evidence type="ECO:0000256" key="2">
    <source>
        <dbReference type="SAM" id="MobiDB-lite"/>
    </source>
</evidence>
<dbReference type="Proteomes" id="UP000293638">
    <property type="component" value="Unassembled WGS sequence"/>
</dbReference>
<proteinExistence type="inferred from homology"/>
<keyword evidence="5" id="KW-1185">Reference proteome</keyword>
<dbReference type="SUPFAM" id="SSF75620">
    <property type="entry name" value="Release factor"/>
    <property type="match status" value="1"/>
</dbReference>
<organism evidence="4 5">
    <name type="scientific">Motilibacter rhizosphaerae</name>
    <dbReference type="NCBI Taxonomy" id="598652"/>
    <lineage>
        <taxon>Bacteria</taxon>
        <taxon>Bacillati</taxon>
        <taxon>Actinomycetota</taxon>
        <taxon>Actinomycetes</taxon>
        <taxon>Motilibacterales</taxon>
        <taxon>Motilibacteraceae</taxon>
        <taxon>Motilibacter</taxon>
    </lineage>
</organism>
<comment type="similarity">
    <text evidence="1">Belongs to the prokaryotic/mitochondrial release factor family.</text>
</comment>
<dbReference type="NCBIfam" id="NF006718">
    <property type="entry name" value="PRK09256.1"/>
    <property type="match status" value="1"/>
</dbReference>
<dbReference type="EMBL" id="SGXD01000009">
    <property type="protein sequence ID" value="RZS77566.1"/>
    <property type="molecule type" value="Genomic_DNA"/>
</dbReference>
<evidence type="ECO:0000313" key="4">
    <source>
        <dbReference type="EMBL" id="RZS77566.1"/>
    </source>
</evidence>
<dbReference type="PANTHER" id="PTHR47814:SF1">
    <property type="entry name" value="PEPTIDYL-TRNA HYDROLASE ARFB"/>
    <property type="match status" value="1"/>
</dbReference>
<protein>
    <submittedName>
        <fullName evidence="4">Ribosome-associated protein</fullName>
    </submittedName>
</protein>
<dbReference type="GO" id="GO:0072344">
    <property type="term" value="P:rescue of stalled ribosome"/>
    <property type="evidence" value="ECO:0007669"/>
    <property type="project" value="TreeGrafter"/>
</dbReference>
<evidence type="ECO:0000259" key="3">
    <source>
        <dbReference type="Pfam" id="PF00472"/>
    </source>
</evidence>
<dbReference type="InterPro" id="IPR000352">
    <property type="entry name" value="Pep_chain_release_fac_I"/>
</dbReference>